<accession>A0A517WWX2</accession>
<dbReference type="Proteomes" id="UP000318384">
    <property type="component" value="Chromosome"/>
</dbReference>
<dbReference type="OrthoDB" id="5382880at2"/>
<evidence type="ECO:0000313" key="2">
    <source>
        <dbReference type="Proteomes" id="UP000318384"/>
    </source>
</evidence>
<dbReference type="AlphaFoldDB" id="A0A517WWX2"/>
<organism evidence="1 2">
    <name type="scientific">Gimesia aquarii</name>
    <dbReference type="NCBI Taxonomy" id="2527964"/>
    <lineage>
        <taxon>Bacteria</taxon>
        <taxon>Pseudomonadati</taxon>
        <taxon>Planctomycetota</taxon>
        <taxon>Planctomycetia</taxon>
        <taxon>Planctomycetales</taxon>
        <taxon>Planctomycetaceae</taxon>
        <taxon>Gimesia</taxon>
    </lineage>
</organism>
<gene>
    <name evidence="1" type="ORF">V202x_31530</name>
</gene>
<dbReference type="RefSeq" id="WP_145176494.1">
    <property type="nucleotide sequence ID" value="NZ_CP037422.1"/>
</dbReference>
<proteinExistence type="predicted"/>
<reference evidence="1 2" key="1">
    <citation type="submission" date="2019-03" db="EMBL/GenBank/DDBJ databases">
        <title>Deep-cultivation of Planctomycetes and their phenomic and genomic characterization uncovers novel biology.</title>
        <authorList>
            <person name="Wiegand S."/>
            <person name="Jogler M."/>
            <person name="Boedeker C."/>
            <person name="Pinto D."/>
            <person name="Vollmers J."/>
            <person name="Rivas-Marin E."/>
            <person name="Kohn T."/>
            <person name="Peeters S.H."/>
            <person name="Heuer A."/>
            <person name="Rast P."/>
            <person name="Oberbeckmann S."/>
            <person name="Bunk B."/>
            <person name="Jeske O."/>
            <person name="Meyerdierks A."/>
            <person name="Storesund J.E."/>
            <person name="Kallscheuer N."/>
            <person name="Luecker S."/>
            <person name="Lage O.M."/>
            <person name="Pohl T."/>
            <person name="Merkel B.J."/>
            <person name="Hornburger P."/>
            <person name="Mueller R.-W."/>
            <person name="Bruemmer F."/>
            <person name="Labrenz M."/>
            <person name="Spormann A.M."/>
            <person name="Op den Camp H."/>
            <person name="Overmann J."/>
            <person name="Amann R."/>
            <person name="Jetten M.S.M."/>
            <person name="Mascher T."/>
            <person name="Medema M.H."/>
            <person name="Devos D.P."/>
            <person name="Kaster A.-K."/>
            <person name="Ovreas L."/>
            <person name="Rohde M."/>
            <person name="Galperin M.Y."/>
            <person name="Jogler C."/>
        </authorList>
    </citation>
    <scope>NUCLEOTIDE SEQUENCE [LARGE SCALE GENOMIC DNA]</scope>
    <source>
        <strain evidence="1 2">V202</strain>
    </source>
</reference>
<sequence length="98" mass="11199">MTTAVCFQCGHLKFGSFVPCDQCQARPRTDDEMIISLAMTDHYFDQATLESMRDYILEHGHAPDLDPESKKTFRKTFEEVKATGAIEKMLNSFEDNSE</sequence>
<evidence type="ECO:0000313" key="1">
    <source>
        <dbReference type="EMBL" id="QDU09761.1"/>
    </source>
</evidence>
<name>A0A517WWX2_9PLAN</name>
<dbReference type="EMBL" id="CP037422">
    <property type="protein sequence ID" value="QDU09761.1"/>
    <property type="molecule type" value="Genomic_DNA"/>
</dbReference>
<protein>
    <submittedName>
        <fullName evidence="1">Uncharacterized protein</fullName>
    </submittedName>
</protein>
<keyword evidence="2" id="KW-1185">Reference proteome</keyword>